<evidence type="ECO:0000313" key="2">
    <source>
        <dbReference type="EMBL" id="KAK8224660.1"/>
    </source>
</evidence>
<dbReference type="EMBL" id="JBBWRZ010000012">
    <property type="protein sequence ID" value="KAK8224660.1"/>
    <property type="molecule type" value="Genomic_DNA"/>
</dbReference>
<feature type="compositionally biased region" description="Basic and acidic residues" evidence="1">
    <location>
        <begin position="199"/>
        <end position="217"/>
    </location>
</feature>
<gene>
    <name evidence="2" type="ORF">HDK90DRAFT_470077</name>
</gene>
<evidence type="ECO:0000313" key="3">
    <source>
        <dbReference type="Proteomes" id="UP001492380"/>
    </source>
</evidence>
<accession>A0ABR1YBT8</accession>
<organism evidence="2 3">
    <name type="scientific">Phyllosticta capitalensis</name>
    <dbReference type="NCBI Taxonomy" id="121624"/>
    <lineage>
        <taxon>Eukaryota</taxon>
        <taxon>Fungi</taxon>
        <taxon>Dikarya</taxon>
        <taxon>Ascomycota</taxon>
        <taxon>Pezizomycotina</taxon>
        <taxon>Dothideomycetes</taxon>
        <taxon>Dothideomycetes incertae sedis</taxon>
        <taxon>Botryosphaeriales</taxon>
        <taxon>Phyllostictaceae</taxon>
        <taxon>Phyllosticta</taxon>
    </lineage>
</organism>
<protein>
    <submittedName>
        <fullName evidence="2">Uncharacterized protein</fullName>
    </submittedName>
</protein>
<sequence>MSRIPLMSSQSGFQTLKMPPNADDDPDFERKLQNFRDFRSTTPELAVGRPEEAGEFSWALRTRTIEHHDGPTVSLDEVANLHAFRFDDHIPVADEAAAAIPPTQAPYLNQPYQARAPSETASLFGDDTSACEDNRLPETPNRLGDDTSSERSQEHFLHTKNDERLQPEMDDDSTSNTPKSLQDRTSPSAEQASHTAAPRIDEKIPDLVQTLHDHAQDDSSANTMHEPSTPSEQTTPSQQSSWPQAEKDILVESVQWVVANGGHDKSVLEM</sequence>
<feature type="compositionally biased region" description="Polar residues" evidence="1">
    <location>
        <begin position="174"/>
        <end position="194"/>
    </location>
</feature>
<name>A0ABR1YBT8_9PEZI</name>
<feature type="compositionally biased region" description="Low complexity" evidence="1">
    <location>
        <begin position="226"/>
        <end position="241"/>
    </location>
</feature>
<comment type="caution">
    <text evidence="2">The sequence shown here is derived from an EMBL/GenBank/DDBJ whole genome shotgun (WGS) entry which is preliminary data.</text>
</comment>
<evidence type="ECO:0000256" key="1">
    <source>
        <dbReference type="SAM" id="MobiDB-lite"/>
    </source>
</evidence>
<proteinExistence type="predicted"/>
<dbReference type="Proteomes" id="UP001492380">
    <property type="component" value="Unassembled WGS sequence"/>
</dbReference>
<feature type="region of interest" description="Disordered" evidence="1">
    <location>
        <begin position="1"/>
        <end position="27"/>
    </location>
</feature>
<feature type="region of interest" description="Disordered" evidence="1">
    <location>
        <begin position="122"/>
        <end position="247"/>
    </location>
</feature>
<keyword evidence="3" id="KW-1185">Reference proteome</keyword>
<feature type="compositionally biased region" description="Basic and acidic residues" evidence="1">
    <location>
        <begin position="143"/>
        <end position="167"/>
    </location>
</feature>
<reference evidence="2 3" key="1">
    <citation type="submission" date="2024-04" db="EMBL/GenBank/DDBJ databases">
        <title>Phyllosticta paracitricarpa is synonymous to the EU quarantine fungus P. citricarpa based on phylogenomic analyses.</title>
        <authorList>
            <consortium name="Lawrence Berkeley National Laboratory"/>
            <person name="Van Ingen-Buijs V.A."/>
            <person name="Van Westerhoven A.C."/>
            <person name="Haridas S."/>
            <person name="Skiadas P."/>
            <person name="Martin F."/>
            <person name="Groenewald J.Z."/>
            <person name="Crous P.W."/>
            <person name="Seidl M.F."/>
        </authorList>
    </citation>
    <scope>NUCLEOTIDE SEQUENCE [LARGE SCALE GENOMIC DNA]</scope>
    <source>
        <strain evidence="2 3">CBS 123374</strain>
    </source>
</reference>